<gene>
    <name evidence="1" type="ORF">KDK_60310</name>
</gene>
<evidence type="ECO:0000313" key="2">
    <source>
        <dbReference type="Proteomes" id="UP000287188"/>
    </source>
</evidence>
<accession>A0A402AT18</accession>
<sequence>MSTELAKPSKLRFYSMCVAMNITKQDLYFKTLVNPNFIDCLFAGVAIPESITQKLLDAFNQIAHTHYLLCDFTYTHIADQDK</sequence>
<keyword evidence="2" id="KW-1185">Reference proteome</keyword>
<reference evidence="2" key="1">
    <citation type="submission" date="2018-12" db="EMBL/GenBank/DDBJ databases">
        <title>Tengunoibacter tsumagoiensis gen. nov., sp. nov., Dictyobacter kobayashii sp. nov., D. alpinus sp. nov., and D. joshuensis sp. nov. and description of Dictyobacteraceae fam. nov. within the order Ktedonobacterales isolated from Tengu-no-mugimeshi.</title>
        <authorList>
            <person name="Wang C.M."/>
            <person name="Zheng Y."/>
            <person name="Sakai Y."/>
            <person name="Toyoda A."/>
            <person name="Minakuchi Y."/>
            <person name="Abe K."/>
            <person name="Yokota A."/>
            <person name="Yabe S."/>
        </authorList>
    </citation>
    <scope>NUCLEOTIDE SEQUENCE [LARGE SCALE GENOMIC DNA]</scope>
    <source>
        <strain evidence="2">Uno11</strain>
    </source>
</reference>
<dbReference type="Proteomes" id="UP000287188">
    <property type="component" value="Unassembled WGS sequence"/>
</dbReference>
<proteinExistence type="predicted"/>
<protein>
    <submittedName>
        <fullName evidence="1">Uncharacterized protein</fullName>
    </submittedName>
</protein>
<comment type="caution">
    <text evidence="1">The sequence shown here is derived from an EMBL/GenBank/DDBJ whole genome shotgun (WGS) entry which is preliminary data.</text>
</comment>
<dbReference type="AlphaFoldDB" id="A0A402AT18"/>
<evidence type="ECO:0000313" key="1">
    <source>
        <dbReference type="EMBL" id="GCE22231.1"/>
    </source>
</evidence>
<organism evidence="1 2">
    <name type="scientific">Dictyobacter kobayashii</name>
    <dbReference type="NCBI Taxonomy" id="2014872"/>
    <lineage>
        <taxon>Bacteria</taxon>
        <taxon>Bacillati</taxon>
        <taxon>Chloroflexota</taxon>
        <taxon>Ktedonobacteria</taxon>
        <taxon>Ktedonobacterales</taxon>
        <taxon>Dictyobacteraceae</taxon>
        <taxon>Dictyobacter</taxon>
    </lineage>
</organism>
<dbReference type="EMBL" id="BIFS01000002">
    <property type="protein sequence ID" value="GCE22231.1"/>
    <property type="molecule type" value="Genomic_DNA"/>
</dbReference>
<name>A0A402AT18_9CHLR</name>